<dbReference type="InterPro" id="IPR000421">
    <property type="entry name" value="FA58C"/>
</dbReference>
<proteinExistence type="predicted"/>
<dbReference type="GeneID" id="136817806"/>
<dbReference type="PROSITE" id="PS01285">
    <property type="entry name" value="FA58C_1"/>
    <property type="match status" value="1"/>
</dbReference>
<evidence type="ECO:0000313" key="3">
    <source>
        <dbReference type="Proteomes" id="UP000594262"/>
    </source>
</evidence>
<dbReference type="RefSeq" id="XP_066930227.1">
    <property type="nucleotide sequence ID" value="XM_067074126.1"/>
</dbReference>
<feature type="domain" description="F5/8 type C" evidence="1">
    <location>
        <begin position="1"/>
        <end position="136"/>
    </location>
</feature>
<dbReference type="Proteomes" id="UP000594262">
    <property type="component" value="Unplaced"/>
</dbReference>
<dbReference type="OrthoDB" id="6071166at2759"/>
<reference evidence="2" key="1">
    <citation type="submission" date="2021-01" db="UniProtKB">
        <authorList>
            <consortium name="EnsemblMetazoa"/>
        </authorList>
    </citation>
    <scope>IDENTIFICATION</scope>
</reference>
<name>A0A7M5UUD8_9CNID</name>
<organism evidence="2 3">
    <name type="scientific">Clytia hemisphaerica</name>
    <dbReference type="NCBI Taxonomy" id="252671"/>
    <lineage>
        <taxon>Eukaryota</taxon>
        <taxon>Metazoa</taxon>
        <taxon>Cnidaria</taxon>
        <taxon>Hydrozoa</taxon>
        <taxon>Hydroidolina</taxon>
        <taxon>Leptothecata</taxon>
        <taxon>Obeliida</taxon>
        <taxon>Clytiidae</taxon>
        <taxon>Clytia</taxon>
    </lineage>
</organism>
<accession>A0A7M5UUD8</accession>
<evidence type="ECO:0000259" key="1">
    <source>
        <dbReference type="PROSITE" id="PS50022"/>
    </source>
</evidence>
<dbReference type="InterPro" id="IPR008979">
    <property type="entry name" value="Galactose-bd-like_sf"/>
</dbReference>
<dbReference type="PANTHER" id="PTHR24543">
    <property type="entry name" value="MULTICOPPER OXIDASE-RELATED"/>
    <property type="match status" value="1"/>
</dbReference>
<evidence type="ECO:0000313" key="2">
    <source>
        <dbReference type="EnsemblMetazoa" id="CLYHEMP002787.1"/>
    </source>
</evidence>
<keyword evidence="3" id="KW-1185">Reference proteome</keyword>
<sequence length="297" mass="33770">MFGKGNNTTPWQGRLNFDVPNAPNFGWHVMKERNFLQIDLGTLYKVNAIVIQGASHALLSSQRVLDYSVKYSNDLETWFDVMNEKNEAKKIFPGPENGQLSRSADLTTNKIIGRSFRLIPSDESQNGIMRVEMYGCIAENTLGDQENPKIRSLLINRDSGVIYLCQRNDNRTSCFTSSISSQYRSWKALPKFIVSVTSYDRQESYFGETLTGSLAIKRNSSQIWRDITDQTLDQDKSDDDVTYAFLIKSVLPAIILNENEWSIGKGYSAAVSGHGFYTRYQNDEEWKLVVKWSCCGD</sequence>
<dbReference type="EnsemblMetazoa" id="CLYHEMT002787.1">
    <property type="protein sequence ID" value="CLYHEMP002787.1"/>
    <property type="gene ID" value="CLYHEMG002787"/>
</dbReference>
<dbReference type="Gene3D" id="2.60.120.260">
    <property type="entry name" value="Galactose-binding domain-like"/>
    <property type="match status" value="1"/>
</dbReference>
<dbReference type="SUPFAM" id="SSF49785">
    <property type="entry name" value="Galactose-binding domain-like"/>
    <property type="match status" value="1"/>
</dbReference>
<dbReference type="PROSITE" id="PS50022">
    <property type="entry name" value="FA58C_3"/>
    <property type="match status" value="1"/>
</dbReference>
<dbReference type="AlphaFoldDB" id="A0A7M5UUD8"/>
<dbReference type="Pfam" id="PF00754">
    <property type="entry name" value="F5_F8_type_C"/>
    <property type="match status" value="1"/>
</dbReference>
<protein>
    <recommendedName>
        <fullName evidence="1">F5/8 type C domain-containing protein</fullName>
    </recommendedName>
</protein>